<evidence type="ECO:0000313" key="2">
    <source>
        <dbReference type="Proteomes" id="UP000012249"/>
    </source>
</evidence>
<name>N1U9X1_9LEPT</name>
<dbReference type="AlphaFoldDB" id="N1U9X1"/>
<accession>N1U9X1</accession>
<gene>
    <name evidence="1" type="ORF">LEP1GSC043_2194</name>
</gene>
<comment type="caution">
    <text evidence="1">The sequence shown here is derived from an EMBL/GenBank/DDBJ whole genome shotgun (WGS) entry which is preliminary data.</text>
</comment>
<proteinExistence type="predicted"/>
<evidence type="ECO:0000313" key="1">
    <source>
        <dbReference type="EMBL" id="EMY15887.1"/>
    </source>
</evidence>
<sequence length="41" mass="5178">MYIRKILTTKYDPRSLDMWNRVSYKMRWTNFFTVILPTDLY</sequence>
<dbReference type="Proteomes" id="UP000012249">
    <property type="component" value="Unassembled WGS sequence"/>
</dbReference>
<dbReference type="EMBL" id="AHMI02000057">
    <property type="protein sequence ID" value="EMY15887.1"/>
    <property type="molecule type" value="Genomic_DNA"/>
</dbReference>
<organism evidence="1 2">
    <name type="scientific">Leptospira weilii str. Ecochallenge</name>
    <dbReference type="NCBI Taxonomy" id="1049986"/>
    <lineage>
        <taxon>Bacteria</taxon>
        <taxon>Pseudomonadati</taxon>
        <taxon>Spirochaetota</taxon>
        <taxon>Spirochaetia</taxon>
        <taxon>Leptospirales</taxon>
        <taxon>Leptospiraceae</taxon>
        <taxon>Leptospira</taxon>
    </lineage>
</organism>
<reference evidence="1 2" key="1">
    <citation type="submission" date="2013-02" db="EMBL/GenBank/DDBJ databases">
        <authorList>
            <person name="Harkins D.M."/>
            <person name="Durkin A.S."/>
            <person name="Brinkac L.M."/>
            <person name="Haft D.H."/>
            <person name="Selengut J.D."/>
            <person name="Sanka R."/>
            <person name="DePew J."/>
            <person name="Purushe J."/>
            <person name="Haake D.A."/>
            <person name="Matsunaga J."/>
            <person name="Vinetz J.M."/>
            <person name="Sutton G.G."/>
            <person name="Nierman W.C."/>
            <person name="Fouts D.E."/>
        </authorList>
    </citation>
    <scope>NUCLEOTIDE SEQUENCE [LARGE SCALE GENOMIC DNA]</scope>
    <source>
        <strain evidence="1 2">Ecochallenge</strain>
    </source>
</reference>
<protein>
    <submittedName>
        <fullName evidence="1">Uncharacterized protein</fullName>
    </submittedName>
</protein>